<keyword evidence="4" id="KW-1185">Reference proteome</keyword>
<dbReference type="GO" id="GO:0008270">
    <property type="term" value="F:zinc ion binding"/>
    <property type="evidence" value="ECO:0007669"/>
    <property type="project" value="InterPro"/>
</dbReference>
<sequence length="145" mass="15853">MEKENLIILTGDIASAYVANNEIGFESVGRLVTDIHGALALLGQQANEVEPAEPVVSVRASLKNEHLVCLACGRKMKTLKRHLANEHGMTPQEYRDAYKLPADYPLVAPAYAKARSEHAKKIGLGKNPNQKRGRKPADKKAKAND</sequence>
<comment type="caution">
    <text evidence="3">The sequence shown here is derived from an EMBL/GenBank/DDBJ whole genome shotgun (WGS) entry which is preliminary data.</text>
</comment>
<proteinExistence type="inferred from homology"/>
<dbReference type="GO" id="GO:0006355">
    <property type="term" value="P:regulation of DNA-templated transcription"/>
    <property type="evidence" value="ECO:0007669"/>
    <property type="project" value="InterPro"/>
</dbReference>
<dbReference type="InterPro" id="IPR041920">
    <property type="entry name" value="ROS/MUCR_sf"/>
</dbReference>
<dbReference type="InterPro" id="IPR008807">
    <property type="entry name" value="ROS_MUCR"/>
</dbReference>
<feature type="region of interest" description="Disordered" evidence="2">
    <location>
        <begin position="118"/>
        <end position="145"/>
    </location>
</feature>
<name>A0A844XZ12_9SPHN</name>
<dbReference type="RefSeq" id="WP_160606561.1">
    <property type="nucleotide sequence ID" value="NZ_WTYF01000004.1"/>
</dbReference>
<gene>
    <name evidence="3" type="ORF">GRI42_02345</name>
</gene>
<evidence type="ECO:0000313" key="4">
    <source>
        <dbReference type="Proteomes" id="UP000444185"/>
    </source>
</evidence>
<organism evidence="3 4">
    <name type="scientific">Qipengyuania gaetbuli</name>
    <dbReference type="NCBI Taxonomy" id="266952"/>
    <lineage>
        <taxon>Bacteria</taxon>
        <taxon>Pseudomonadati</taxon>
        <taxon>Pseudomonadota</taxon>
        <taxon>Alphaproteobacteria</taxon>
        <taxon>Sphingomonadales</taxon>
        <taxon>Erythrobacteraceae</taxon>
        <taxon>Qipengyuania</taxon>
    </lineage>
</organism>
<dbReference type="EMBL" id="WTYF01000004">
    <property type="protein sequence ID" value="MXO50142.1"/>
    <property type="molecule type" value="Genomic_DNA"/>
</dbReference>
<feature type="compositionally biased region" description="Basic and acidic residues" evidence="2">
    <location>
        <begin position="135"/>
        <end position="145"/>
    </location>
</feature>
<dbReference type="Pfam" id="PF05443">
    <property type="entry name" value="ROS_MUCR"/>
    <property type="match status" value="1"/>
</dbReference>
<dbReference type="AlphaFoldDB" id="A0A844XZ12"/>
<accession>A0A844XZ12</accession>
<evidence type="ECO:0000256" key="1">
    <source>
        <dbReference type="ARBA" id="ARBA00007031"/>
    </source>
</evidence>
<reference evidence="3 4" key="1">
    <citation type="submission" date="2019-12" db="EMBL/GenBank/DDBJ databases">
        <title>Genomic-based taxomic classification of the family Erythrobacteraceae.</title>
        <authorList>
            <person name="Xu L."/>
        </authorList>
    </citation>
    <scope>NUCLEOTIDE SEQUENCE [LARGE SCALE GENOMIC DNA]</scope>
    <source>
        <strain evidence="3 4">DSM 16225</strain>
    </source>
</reference>
<dbReference type="Proteomes" id="UP000444185">
    <property type="component" value="Unassembled WGS sequence"/>
</dbReference>
<dbReference type="Gene3D" id="1.10.10.1550">
    <property type="entry name" value="ROS/MUCR transcriptional regulator protein"/>
    <property type="match status" value="1"/>
</dbReference>
<evidence type="ECO:0000256" key="2">
    <source>
        <dbReference type="SAM" id="MobiDB-lite"/>
    </source>
</evidence>
<dbReference type="OrthoDB" id="9809693at2"/>
<protein>
    <submittedName>
        <fullName evidence="3">Transcriptional regulator</fullName>
    </submittedName>
</protein>
<evidence type="ECO:0000313" key="3">
    <source>
        <dbReference type="EMBL" id="MXO50142.1"/>
    </source>
</evidence>
<dbReference type="GO" id="GO:0003677">
    <property type="term" value="F:DNA binding"/>
    <property type="evidence" value="ECO:0007669"/>
    <property type="project" value="InterPro"/>
</dbReference>
<comment type="similarity">
    <text evidence="1">Belongs to the ros/MucR family.</text>
</comment>